<evidence type="ECO:0000256" key="3">
    <source>
        <dbReference type="SAM" id="SignalP"/>
    </source>
</evidence>
<evidence type="ECO:0000313" key="6">
    <source>
        <dbReference type="Proteomes" id="UP000217431"/>
    </source>
</evidence>
<protein>
    <submittedName>
        <fullName evidence="5">Regulatory protein SusR/TPR domain protein</fullName>
    </submittedName>
</protein>
<gene>
    <name evidence="5" type="ORF">PIOMA14_II_0451</name>
</gene>
<dbReference type="Proteomes" id="UP000217431">
    <property type="component" value="Chromosome II"/>
</dbReference>
<keyword evidence="2" id="KW-0472">Membrane</keyword>
<accession>A0A0T7APE7</accession>
<keyword evidence="2" id="KW-1133">Transmembrane helix</keyword>
<organism evidence="5 6">
    <name type="scientific">Prevotella intermedia</name>
    <dbReference type="NCBI Taxonomy" id="28131"/>
    <lineage>
        <taxon>Bacteria</taxon>
        <taxon>Pseudomonadati</taxon>
        <taxon>Bacteroidota</taxon>
        <taxon>Bacteroidia</taxon>
        <taxon>Bacteroidales</taxon>
        <taxon>Prevotellaceae</taxon>
        <taxon>Prevotella</taxon>
    </lineage>
</organism>
<dbReference type="EMBL" id="AP014598">
    <property type="protein sequence ID" value="BAU18956.1"/>
    <property type="molecule type" value="Genomic_DNA"/>
</dbReference>
<feature type="transmembrane region" description="Helical" evidence="2">
    <location>
        <begin position="339"/>
        <end position="362"/>
    </location>
</feature>
<feature type="chain" id="PRO_5006677969" evidence="3">
    <location>
        <begin position="33"/>
        <end position="547"/>
    </location>
</feature>
<keyword evidence="1" id="KW-0175">Coiled coil</keyword>
<proteinExistence type="predicted"/>
<reference evidence="5 6" key="1">
    <citation type="journal article" date="2016" name="DNA Res.">
        <title>The complete genome sequencing of Prevotella intermedia strain OMA14 and a subsequent fine-scale, intra-species genomic comparison reveal an unusual amplification of conjugative and mobile transposons and identify a novel Prevotella-lineage-specific repeat.</title>
        <authorList>
            <person name="Naito M."/>
            <person name="Ogura Y."/>
            <person name="Itoh T."/>
            <person name="Shoji M."/>
            <person name="Okamoto M."/>
            <person name="Hayashi T."/>
            <person name="Nakayama K."/>
        </authorList>
    </citation>
    <scope>NUCLEOTIDE SEQUENCE [LARGE SCALE GENOMIC DNA]</scope>
    <source>
        <strain evidence="5 6">OMA14</strain>
    </source>
</reference>
<dbReference type="InterPro" id="IPR011990">
    <property type="entry name" value="TPR-like_helical_dom_sf"/>
</dbReference>
<feature type="signal peptide" evidence="3">
    <location>
        <begin position="1"/>
        <end position="32"/>
    </location>
</feature>
<dbReference type="Gene3D" id="1.25.40.10">
    <property type="entry name" value="Tetratricopeptide repeat domain"/>
    <property type="match status" value="1"/>
</dbReference>
<dbReference type="InterPro" id="IPR045957">
    <property type="entry name" value="DUF6377"/>
</dbReference>
<dbReference type="AlphaFoldDB" id="A0A0T7APE7"/>
<name>A0A0T7APE7_PREIN</name>
<evidence type="ECO:0000256" key="2">
    <source>
        <dbReference type="SAM" id="Phobius"/>
    </source>
</evidence>
<evidence type="ECO:0000313" key="5">
    <source>
        <dbReference type="EMBL" id="BAU18956.1"/>
    </source>
</evidence>
<dbReference type="Pfam" id="PF19904">
    <property type="entry name" value="DUF6377"/>
    <property type="match status" value="1"/>
</dbReference>
<keyword evidence="2" id="KW-0812">Transmembrane</keyword>
<evidence type="ECO:0000256" key="1">
    <source>
        <dbReference type="SAM" id="Coils"/>
    </source>
</evidence>
<dbReference type="SUPFAM" id="SSF48452">
    <property type="entry name" value="TPR-like"/>
    <property type="match status" value="1"/>
</dbReference>
<sequence length="547" mass="64197">MWKRKNQRIKTMMRKLFLLFLLAVLHCSMGMAANEYDELDHLIGLRKAITDKKLSQIGNIRQRLSTPYLTDKQRYKICMQLYDEYEAFRFDSALVYANRTIMYAKRVGDPNWIVEAQLKKVHVYTLAALFLESRELLDTLSTAVLDDRLRQDYYKEWFLLMMFMSEFTAGTQMHKYYDKQADYYSGLILKSPYKDTRTYIMVKANDLSEQGNTDEAIAMLKEYLQKLQRHEHEYAMITSELARLYGKLGNTDKQYFYLIESAMSDIHSSVKENNSLRLLATLLFEKGDVERAYKYLNVSIEDANFYGTHLRNSQNSHILPRILSVYLVQKRAQSRRITILLAVVSLVAIALLVAILFILKLLKRYRKMNKRVVVMNHQLNEAVENLSKVNAQISETNSIKEEYIARFLELVSKFIDRVDERRKLYNRLAREKRMEELYTELKNSDFIQTATRHYYLNFDTAFLNIYPNFVTEVNLLLRPDGQIEPKGDERLTTELRILALIRLGITDNARISSILRASLTTVYTYRSKLKARAIDHDGFENAVKKIG</sequence>
<feature type="domain" description="DUF6377" evidence="4">
    <location>
        <begin position="265"/>
        <end position="512"/>
    </location>
</feature>
<evidence type="ECO:0000259" key="4">
    <source>
        <dbReference type="Pfam" id="PF19904"/>
    </source>
</evidence>
<keyword evidence="3" id="KW-0732">Signal</keyword>
<feature type="coiled-coil region" evidence="1">
    <location>
        <begin position="213"/>
        <end position="240"/>
    </location>
</feature>
<dbReference type="STRING" id="28131.BWX40_10005"/>